<dbReference type="RefSeq" id="WP_202751252.1">
    <property type="nucleotide sequence ID" value="NZ_JAESWC010000023.1"/>
</dbReference>
<dbReference type="InterPro" id="IPR003607">
    <property type="entry name" value="HD/PDEase_dom"/>
</dbReference>
<reference evidence="2 3" key="1">
    <citation type="submission" date="2021-01" db="EMBL/GenBank/DDBJ databases">
        <title>Genome public.</title>
        <authorList>
            <person name="Liu C."/>
            <person name="Sun Q."/>
        </authorList>
    </citation>
    <scope>NUCLEOTIDE SEQUENCE [LARGE SCALE GENOMIC DNA]</scope>
    <source>
        <strain evidence="2 3">YIM B02515</strain>
    </source>
</reference>
<dbReference type="Proteomes" id="UP000632377">
    <property type="component" value="Unassembled WGS sequence"/>
</dbReference>
<dbReference type="CDD" id="cd00077">
    <property type="entry name" value="HDc"/>
    <property type="match status" value="1"/>
</dbReference>
<dbReference type="EMBL" id="JAESWC010000023">
    <property type="protein sequence ID" value="MBL4938488.1"/>
    <property type="molecule type" value="Genomic_DNA"/>
</dbReference>
<accession>A0ABS1TGG7</accession>
<evidence type="ECO:0000313" key="2">
    <source>
        <dbReference type="EMBL" id="MBL4938488.1"/>
    </source>
</evidence>
<protein>
    <submittedName>
        <fullName evidence="2">HD domain-containing protein</fullName>
    </submittedName>
</protein>
<dbReference type="Gene3D" id="1.10.3210.10">
    <property type="entry name" value="Hypothetical protein af1432"/>
    <property type="match status" value="1"/>
</dbReference>
<proteinExistence type="predicted"/>
<evidence type="ECO:0000259" key="1">
    <source>
        <dbReference type="SMART" id="SM00471"/>
    </source>
</evidence>
<evidence type="ECO:0000313" key="3">
    <source>
        <dbReference type="Proteomes" id="UP000632377"/>
    </source>
</evidence>
<feature type="domain" description="HD/PDEase" evidence="1">
    <location>
        <begin position="26"/>
        <end position="142"/>
    </location>
</feature>
<name>A0ABS1TGG7_9CLOT</name>
<dbReference type="InterPro" id="IPR006674">
    <property type="entry name" value="HD_domain"/>
</dbReference>
<comment type="caution">
    <text evidence="2">The sequence shown here is derived from an EMBL/GenBank/DDBJ whole genome shotgun (WGS) entry which is preliminary data.</text>
</comment>
<gene>
    <name evidence="2" type="ORF">JK636_22550</name>
</gene>
<organism evidence="2 3">
    <name type="scientific">Clostridium rhizosphaerae</name>
    <dbReference type="NCBI Taxonomy" id="2803861"/>
    <lineage>
        <taxon>Bacteria</taxon>
        <taxon>Bacillati</taxon>
        <taxon>Bacillota</taxon>
        <taxon>Clostridia</taxon>
        <taxon>Eubacteriales</taxon>
        <taxon>Clostridiaceae</taxon>
        <taxon>Clostridium</taxon>
    </lineage>
</organism>
<dbReference type="Pfam" id="PF01966">
    <property type="entry name" value="HD"/>
    <property type="match status" value="1"/>
</dbReference>
<dbReference type="SMART" id="SM00471">
    <property type="entry name" value="HDc"/>
    <property type="match status" value="1"/>
</dbReference>
<dbReference type="SUPFAM" id="SSF109604">
    <property type="entry name" value="HD-domain/PDEase-like"/>
    <property type="match status" value="1"/>
</dbReference>
<sequence>MYEEHLNYVKEYFALHGDVPPNPLMAFRSKYQHTLRVLGWAKRLVRERKDVDTDILFTAVIFHDIGCSEGKEFHAERSAKIFYEYGLKMNLDLTFIERVKGLISLHSSKELLKEKDTPIELIILMEADLLDEEGALRIVWYSLDKGISGAQSYLDVYKHIIMGSNKRLINPMVTEKAQYYWNEKQKIVEEFTRQLEDDITVN</sequence>
<keyword evidence="3" id="KW-1185">Reference proteome</keyword>